<keyword evidence="4" id="KW-1185">Reference proteome</keyword>
<sequence length="329" mass="36817">MSSAMHSTSVAVIEKPVGANILKDSSIASVCQATIGRFIDEAKITFPEYTRDLELEARVKEIIHSWGNEQHLRHYVITALILTVTAYSHITNMDTKVLITLFTTIIIAMDDPAVLDSLSFRDFHQKMCTGAVQQDTGMLGEFTQLLKQMWDHYSAFSANSIYASALRFVNASILENDAATVTLRKDALPFVEYKRSMTATTEAYACFVWEKSRFPDIKEYMQAIPDVMLYVSYVNDILSFYKEELAGETGTYIHERAAICGKSAAETLNDVIDDTLVAIARARATLGEGPARDAFENFAAGYIRVHTGNPRYRLKDILGGEYMMSISNY</sequence>
<dbReference type="GeneID" id="24093452"/>
<gene>
    <name evidence="3" type="ORF">FIBRA_00540</name>
</gene>
<dbReference type="Gene3D" id="1.10.600.10">
    <property type="entry name" value="Farnesyl Diphosphate Synthase"/>
    <property type="match status" value="1"/>
</dbReference>
<name>J4I7Z9_9APHY</name>
<dbReference type="GO" id="GO:0016838">
    <property type="term" value="F:carbon-oxygen lyase activity, acting on phosphates"/>
    <property type="evidence" value="ECO:0007669"/>
    <property type="project" value="InterPro"/>
</dbReference>
<dbReference type="OrthoDB" id="2998174at2759"/>
<comment type="similarity">
    <text evidence="1">Belongs to the trichodiene synthase family.</text>
</comment>
<dbReference type="Proteomes" id="UP000006352">
    <property type="component" value="Unassembled WGS sequence"/>
</dbReference>
<evidence type="ECO:0008006" key="5">
    <source>
        <dbReference type="Google" id="ProtNLM"/>
    </source>
</evidence>
<dbReference type="SFLD" id="SFLDG01021">
    <property type="entry name" value="Trichodiene_Synthase_Like"/>
    <property type="match status" value="1"/>
</dbReference>
<dbReference type="InterPro" id="IPR008949">
    <property type="entry name" value="Isoprenoid_synthase_dom_sf"/>
</dbReference>
<evidence type="ECO:0000313" key="3">
    <source>
        <dbReference type="EMBL" id="CCL98541.1"/>
    </source>
</evidence>
<keyword evidence="2" id="KW-0456">Lyase</keyword>
<dbReference type="AlphaFoldDB" id="J4I7Z9"/>
<dbReference type="STRING" id="599839.J4I7Z9"/>
<dbReference type="InParanoid" id="J4I7Z9"/>
<dbReference type="EMBL" id="HE796889">
    <property type="protein sequence ID" value="CCL98541.1"/>
    <property type="molecule type" value="Genomic_DNA"/>
</dbReference>
<dbReference type="RefSeq" id="XP_012177824.1">
    <property type="nucleotide sequence ID" value="XM_012322434.1"/>
</dbReference>
<dbReference type="Pfam" id="PF06330">
    <property type="entry name" value="TRI5"/>
    <property type="match status" value="1"/>
</dbReference>
<evidence type="ECO:0000313" key="4">
    <source>
        <dbReference type="Proteomes" id="UP000006352"/>
    </source>
</evidence>
<accession>J4I7Z9</accession>
<protein>
    <recommendedName>
        <fullName evidence="5">Terpene synthase</fullName>
    </recommendedName>
</protein>
<reference evidence="3 4" key="1">
    <citation type="journal article" date="2012" name="Appl. Environ. Microbiol.">
        <title>Short-read sequencing for genomic analysis of the brown rot fungus Fibroporia radiculosa.</title>
        <authorList>
            <person name="Tang J.D."/>
            <person name="Perkins A.D."/>
            <person name="Sonstegard T.S."/>
            <person name="Schroeder S.G."/>
            <person name="Burgess S.C."/>
            <person name="Diehl S.V."/>
        </authorList>
    </citation>
    <scope>NUCLEOTIDE SEQUENCE [LARGE SCALE GENOMIC DNA]</scope>
    <source>
        <strain evidence="3 4">TFFH 294</strain>
    </source>
</reference>
<proteinExistence type="inferred from homology"/>
<organism evidence="3 4">
    <name type="scientific">Fibroporia radiculosa</name>
    <dbReference type="NCBI Taxonomy" id="599839"/>
    <lineage>
        <taxon>Eukaryota</taxon>
        <taxon>Fungi</taxon>
        <taxon>Dikarya</taxon>
        <taxon>Basidiomycota</taxon>
        <taxon>Agaricomycotina</taxon>
        <taxon>Agaricomycetes</taxon>
        <taxon>Polyporales</taxon>
        <taxon>Fibroporiaceae</taxon>
        <taxon>Fibroporia</taxon>
    </lineage>
</organism>
<dbReference type="HOGENOM" id="CLU_052212_0_1_1"/>
<evidence type="ECO:0000256" key="2">
    <source>
        <dbReference type="ARBA" id="ARBA00023239"/>
    </source>
</evidence>
<dbReference type="SFLD" id="SFLDS00005">
    <property type="entry name" value="Isoprenoid_Synthase_Type_I"/>
    <property type="match status" value="1"/>
</dbReference>
<evidence type="ECO:0000256" key="1">
    <source>
        <dbReference type="ARBA" id="ARBA00007946"/>
    </source>
</evidence>
<dbReference type="InterPro" id="IPR024652">
    <property type="entry name" value="Trichodiene_synth"/>
</dbReference>
<dbReference type="SUPFAM" id="SSF48576">
    <property type="entry name" value="Terpenoid synthases"/>
    <property type="match status" value="1"/>
</dbReference>